<evidence type="ECO:0000313" key="4">
    <source>
        <dbReference type="Proteomes" id="UP000825935"/>
    </source>
</evidence>
<feature type="compositionally biased region" description="Polar residues" evidence="2">
    <location>
        <begin position="19"/>
        <end position="32"/>
    </location>
</feature>
<evidence type="ECO:0000256" key="2">
    <source>
        <dbReference type="SAM" id="MobiDB-lite"/>
    </source>
</evidence>
<dbReference type="CDD" id="cd14686">
    <property type="entry name" value="bZIP"/>
    <property type="match status" value="1"/>
</dbReference>
<feature type="compositionally biased region" description="Low complexity" evidence="2">
    <location>
        <begin position="1"/>
        <end position="14"/>
    </location>
</feature>
<dbReference type="Proteomes" id="UP000825935">
    <property type="component" value="Chromosome 9"/>
</dbReference>
<keyword evidence="4" id="KW-1185">Reference proteome</keyword>
<reference evidence="3" key="1">
    <citation type="submission" date="2021-08" db="EMBL/GenBank/DDBJ databases">
        <title>WGS assembly of Ceratopteris richardii.</title>
        <authorList>
            <person name="Marchant D.B."/>
            <person name="Chen G."/>
            <person name="Jenkins J."/>
            <person name="Shu S."/>
            <person name="Leebens-Mack J."/>
            <person name="Grimwood J."/>
            <person name="Schmutz J."/>
            <person name="Soltis P."/>
            <person name="Soltis D."/>
            <person name="Chen Z.-H."/>
        </authorList>
    </citation>
    <scope>NUCLEOTIDE SEQUENCE</scope>
    <source>
        <strain evidence="3">Whitten #5841</strain>
        <tissue evidence="3">Leaf</tissue>
    </source>
</reference>
<feature type="region of interest" description="Disordered" evidence="2">
    <location>
        <begin position="363"/>
        <end position="401"/>
    </location>
</feature>
<accession>A0A8T2U436</accession>
<protein>
    <submittedName>
        <fullName evidence="3">Uncharacterized protein</fullName>
    </submittedName>
</protein>
<feature type="compositionally biased region" description="Basic residues" evidence="2">
    <location>
        <begin position="252"/>
        <end position="262"/>
    </location>
</feature>
<gene>
    <name evidence="3" type="ORF">KP509_09G050200</name>
</gene>
<evidence type="ECO:0000313" key="3">
    <source>
        <dbReference type="EMBL" id="KAH7429468.1"/>
    </source>
</evidence>
<feature type="compositionally biased region" description="Low complexity" evidence="2">
    <location>
        <begin position="327"/>
        <end position="339"/>
    </location>
</feature>
<keyword evidence="1" id="KW-0175">Coiled coil</keyword>
<feature type="region of interest" description="Disordered" evidence="2">
    <location>
        <begin position="234"/>
        <end position="263"/>
    </location>
</feature>
<evidence type="ECO:0000256" key="1">
    <source>
        <dbReference type="SAM" id="Coils"/>
    </source>
</evidence>
<feature type="region of interest" description="Disordered" evidence="2">
    <location>
        <begin position="1"/>
        <end position="35"/>
    </location>
</feature>
<comment type="caution">
    <text evidence="3">The sequence shown here is derived from an EMBL/GenBank/DDBJ whole genome shotgun (WGS) entry which is preliminary data.</text>
</comment>
<dbReference type="EMBL" id="CM035414">
    <property type="protein sequence ID" value="KAH7429468.1"/>
    <property type="molecule type" value="Genomic_DNA"/>
</dbReference>
<feature type="compositionally biased region" description="Polar residues" evidence="2">
    <location>
        <begin position="239"/>
        <end position="251"/>
    </location>
</feature>
<dbReference type="AlphaFoldDB" id="A0A8T2U436"/>
<proteinExistence type="predicted"/>
<name>A0A8T2U436_CERRI</name>
<sequence>MSHSSSSRNSMGNNDSDDQPYQQDVGSAQSSSDGEDSLTLIAHDALPPASLQVIFTVDELHTMHLIEIAKVPLTKDIATDEVIDFFESFPHFSAGTVTKKMLNKVVRMKQSERLLPGRSYSGVDASKVCEECAKLFTANNLSERYYHILCACQYFLLLRRVESKFPFNNMAACDALLCLAWVRPYPFHHLIWASIMEKRKRHAVQVQKDAKKFHVYSYVILLWLKDLPSRLTEIPKNVGQPSSMKRNTSTPVRKKLPVKRARVKGDALEDIRALPIGDQGYAAAKGTHPPSSSRAYVRKKAPNPQVHTHHSASYNPPTPPPSPPISTPHASSPIHIPSPRMSPSIQPHHTPIHVPPIPIPPIPPPMPSPSSPAPTILVTPSSSHMHSTSTQPMHSSTPPLAPCSSTHALPTLDNIHIANLHARNTLESLSLLHDYHKGISSFVGEANQQVLQLQRRIADLEDQNKQLEKNNQELKEENEKLRREATFYKDIHDKAKTLFMAAQNAP</sequence>
<feature type="compositionally biased region" description="Pro residues" evidence="2">
    <location>
        <begin position="363"/>
        <end position="372"/>
    </location>
</feature>
<organism evidence="3 4">
    <name type="scientific">Ceratopteris richardii</name>
    <name type="common">Triangle waterfern</name>
    <dbReference type="NCBI Taxonomy" id="49495"/>
    <lineage>
        <taxon>Eukaryota</taxon>
        <taxon>Viridiplantae</taxon>
        <taxon>Streptophyta</taxon>
        <taxon>Embryophyta</taxon>
        <taxon>Tracheophyta</taxon>
        <taxon>Polypodiopsida</taxon>
        <taxon>Polypodiidae</taxon>
        <taxon>Polypodiales</taxon>
        <taxon>Pteridineae</taxon>
        <taxon>Pteridaceae</taxon>
        <taxon>Parkerioideae</taxon>
        <taxon>Ceratopteris</taxon>
    </lineage>
</organism>
<dbReference type="Gene3D" id="1.20.5.1700">
    <property type="match status" value="1"/>
</dbReference>
<feature type="region of interest" description="Disordered" evidence="2">
    <location>
        <begin position="280"/>
        <end position="350"/>
    </location>
</feature>
<feature type="compositionally biased region" description="Pro residues" evidence="2">
    <location>
        <begin position="316"/>
        <end position="326"/>
    </location>
</feature>
<feature type="compositionally biased region" description="Low complexity" evidence="2">
    <location>
        <begin position="373"/>
        <end position="398"/>
    </location>
</feature>
<feature type="coiled-coil region" evidence="1">
    <location>
        <begin position="443"/>
        <end position="491"/>
    </location>
</feature>